<dbReference type="GO" id="GO:0005886">
    <property type="term" value="C:plasma membrane"/>
    <property type="evidence" value="ECO:0007669"/>
    <property type="project" value="UniProtKB-SubCell"/>
</dbReference>
<dbReference type="CDD" id="cd00082">
    <property type="entry name" value="HisKA"/>
    <property type="match status" value="1"/>
</dbReference>
<dbReference type="Gene3D" id="3.30.565.10">
    <property type="entry name" value="Histidine kinase-like ATPase, C-terminal domain"/>
    <property type="match status" value="1"/>
</dbReference>
<keyword evidence="9 13" id="KW-1133">Transmembrane helix</keyword>
<dbReference type="SMART" id="SM00388">
    <property type="entry name" value="HisKA"/>
    <property type="match status" value="1"/>
</dbReference>
<dbReference type="CDD" id="cd06225">
    <property type="entry name" value="HAMP"/>
    <property type="match status" value="1"/>
</dbReference>
<dbReference type="CDD" id="cd00075">
    <property type="entry name" value="HATPase"/>
    <property type="match status" value="1"/>
</dbReference>
<dbReference type="InterPro" id="IPR029151">
    <property type="entry name" value="Sensor-like_sf"/>
</dbReference>
<evidence type="ECO:0000259" key="15">
    <source>
        <dbReference type="PROSITE" id="PS50885"/>
    </source>
</evidence>
<keyword evidence="8" id="KW-0418">Kinase</keyword>
<keyword evidence="12" id="KW-0175">Coiled coil</keyword>
<feature type="coiled-coil region" evidence="12">
    <location>
        <begin position="238"/>
        <end position="272"/>
    </location>
</feature>
<keyword evidence="6" id="KW-0808">Transferase</keyword>
<name>A0A845UW27_9GAMM</name>
<evidence type="ECO:0000256" key="10">
    <source>
        <dbReference type="ARBA" id="ARBA00023012"/>
    </source>
</evidence>
<comment type="catalytic activity">
    <reaction evidence="1">
        <text>ATP + protein L-histidine = ADP + protein N-phospho-L-histidine.</text>
        <dbReference type="EC" id="2.7.13.3"/>
    </reaction>
</comment>
<dbReference type="GO" id="GO:0000155">
    <property type="term" value="F:phosphorelay sensor kinase activity"/>
    <property type="evidence" value="ECO:0007669"/>
    <property type="project" value="InterPro"/>
</dbReference>
<evidence type="ECO:0000256" key="5">
    <source>
        <dbReference type="ARBA" id="ARBA00022553"/>
    </source>
</evidence>
<feature type="domain" description="HAMP" evidence="15">
    <location>
        <begin position="198"/>
        <end position="250"/>
    </location>
</feature>
<dbReference type="InterPro" id="IPR004358">
    <property type="entry name" value="Sig_transdc_His_kin-like_C"/>
</dbReference>
<evidence type="ECO:0000256" key="3">
    <source>
        <dbReference type="ARBA" id="ARBA00012438"/>
    </source>
</evidence>
<evidence type="ECO:0000256" key="8">
    <source>
        <dbReference type="ARBA" id="ARBA00022777"/>
    </source>
</evidence>
<evidence type="ECO:0000256" key="11">
    <source>
        <dbReference type="ARBA" id="ARBA00023136"/>
    </source>
</evidence>
<dbReference type="InterPro" id="IPR036097">
    <property type="entry name" value="HisK_dim/P_sf"/>
</dbReference>
<sequence length="490" mass="54373">MTHVSRNQRHMHSLRTRLILQILLPLTLLAAFVVWTTFQAVEGLVERRLEKEIELVARAIRMPVQQAYAEGDLDRVSQSLDAVFEIGRVYGAYVYDDDGRRVVVAGEARPGTRAQIQAAELVELGQELGEYAELAGEEVYSYFVPLTGATGRIIGLLQVVRQESDIAGQLARIRERGWWVWAAVVALMVLVVLFGHRQAVSRHVRTLLGSMSRVEAGDRDHRAPVSGPSELVALGRGLNRMLDAIAEMEARIEQQRREHLRMTERLREQENLAALGRFSSGVAHELGAPLTVIDGDARRLLQHGDPDEEAQRRLARMRSQIQRTRQLIRQLMDFVRSDHQAPVTIPVERLLDAVSGSVGPERETLGIDVEVVRTAPELAITGHEIRLEHALLNLVRNALQAATTRVRVSAERCGDEGVKIQVEDDGSGVEEGLVTQIFEPFQTRRENGQGTGLGLAIVRSVAEEHDAVVTVDRSPVLGGARFTLTFGEAT</sequence>
<dbReference type="EMBL" id="JAAGSC010000031">
    <property type="protein sequence ID" value="NDY94734.1"/>
    <property type="molecule type" value="Genomic_DNA"/>
</dbReference>
<dbReference type="PANTHER" id="PTHR45436">
    <property type="entry name" value="SENSOR HISTIDINE KINASE YKOH"/>
    <property type="match status" value="1"/>
</dbReference>
<evidence type="ECO:0000256" key="1">
    <source>
        <dbReference type="ARBA" id="ARBA00000085"/>
    </source>
</evidence>
<dbReference type="PROSITE" id="PS50885">
    <property type="entry name" value="HAMP"/>
    <property type="match status" value="1"/>
</dbReference>
<dbReference type="SUPFAM" id="SSF55874">
    <property type="entry name" value="ATPase domain of HSP90 chaperone/DNA topoisomerase II/histidine kinase"/>
    <property type="match status" value="1"/>
</dbReference>
<keyword evidence="10" id="KW-0902">Two-component regulatory system</keyword>
<dbReference type="AlphaFoldDB" id="A0A845UW27"/>
<dbReference type="InterPro" id="IPR003660">
    <property type="entry name" value="HAMP_dom"/>
</dbReference>
<dbReference type="PANTHER" id="PTHR45436:SF5">
    <property type="entry name" value="SENSOR HISTIDINE KINASE TRCS"/>
    <property type="match status" value="1"/>
</dbReference>
<keyword evidence="11 13" id="KW-0472">Membrane</keyword>
<keyword evidence="7 13" id="KW-0812">Transmembrane</keyword>
<evidence type="ECO:0000256" key="12">
    <source>
        <dbReference type="SAM" id="Coils"/>
    </source>
</evidence>
<dbReference type="Pfam" id="PF00512">
    <property type="entry name" value="HisKA"/>
    <property type="match status" value="1"/>
</dbReference>
<dbReference type="InterPro" id="IPR003661">
    <property type="entry name" value="HisK_dim/P_dom"/>
</dbReference>
<dbReference type="SMART" id="SM00304">
    <property type="entry name" value="HAMP"/>
    <property type="match status" value="1"/>
</dbReference>
<organism evidence="16 17">
    <name type="scientific">Wenzhouxiangella limi</name>
    <dbReference type="NCBI Taxonomy" id="2707351"/>
    <lineage>
        <taxon>Bacteria</taxon>
        <taxon>Pseudomonadati</taxon>
        <taxon>Pseudomonadota</taxon>
        <taxon>Gammaproteobacteria</taxon>
        <taxon>Chromatiales</taxon>
        <taxon>Wenzhouxiangellaceae</taxon>
        <taxon>Wenzhouxiangella</taxon>
    </lineage>
</organism>
<dbReference type="RefSeq" id="WP_164210119.1">
    <property type="nucleotide sequence ID" value="NZ_JAAGSC010000031.1"/>
</dbReference>
<dbReference type="PROSITE" id="PS50109">
    <property type="entry name" value="HIS_KIN"/>
    <property type="match status" value="1"/>
</dbReference>
<comment type="caution">
    <text evidence="16">The sequence shown here is derived from an EMBL/GenBank/DDBJ whole genome shotgun (WGS) entry which is preliminary data.</text>
</comment>
<dbReference type="Gene3D" id="6.10.340.10">
    <property type="match status" value="1"/>
</dbReference>
<proteinExistence type="predicted"/>
<evidence type="ECO:0000256" key="13">
    <source>
        <dbReference type="SAM" id="Phobius"/>
    </source>
</evidence>
<dbReference type="InterPro" id="IPR003594">
    <property type="entry name" value="HATPase_dom"/>
</dbReference>
<accession>A0A845UW27</accession>
<evidence type="ECO:0000256" key="2">
    <source>
        <dbReference type="ARBA" id="ARBA00004651"/>
    </source>
</evidence>
<keyword evidence="17" id="KW-1185">Reference proteome</keyword>
<evidence type="ECO:0000256" key="6">
    <source>
        <dbReference type="ARBA" id="ARBA00022679"/>
    </source>
</evidence>
<protein>
    <recommendedName>
        <fullName evidence="3">histidine kinase</fullName>
        <ecNumber evidence="3">2.7.13.3</ecNumber>
    </recommendedName>
</protein>
<dbReference type="SUPFAM" id="SSF47384">
    <property type="entry name" value="Homodimeric domain of signal transducing histidine kinase"/>
    <property type="match status" value="1"/>
</dbReference>
<gene>
    <name evidence="16" type="ORF">G3I74_03195</name>
</gene>
<comment type="subcellular location">
    <subcellularLocation>
        <location evidence="2">Cell membrane</location>
        <topology evidence="2">Multi-pass membrane protein</topology>
    </subcellularLocation>
</comment>
<dbReference type="Pfam" id="PF00672">
    <property type="entry name" value="HAMP"/>
    <property type="match status" value="1"/>
</dbReference>
<dbReference type="InterPro" id="IPR005467">
    <property type="entry name" value="His_kinase_dom"/>
</dbReference>
<dbReference type="PRINTS" id="PR00344">
    <property type="entry name" value="BCTRLSENSOR"/>
</dbReference>
<dbReference type="InterPro" id="IPR050428">
    <property type="entry name" value="TCS_sensor_his_kinase"/>
</dbReference>
<dbReference type="Gene3D" id="1.10.287.130">
    <property type="match status" value="1"/>
</dbReference>
<evidence type="ECO:0000313" key="17">
    <source>
        <dbReference type="Proteomes" id="UP000484885"/>
    </source>
</evidence>
<keyword evidence="4" id="KW-1003">Cell membrane</keyword>
<dbReference type="SMART" id="SM00387">
    <property type="entry name" value="HATPase_c"/>
    <property type="match status" value="1"/>
</dbReference>
<dbReference type="InterPro" id="IPR036890">
    <property type="entry name" value="HATPase_C_sf"/>
</dbReference>
<evidence type="ECO:0000256" key="4">
    <source>
        <dbReference type="ARBA" id="ARBA00022475"/>
    </source>
</evidence>
<dbReference type="EC" id="2.7.13.3" evidence="3"/>
<dbReference type="Pfam" id="PF02518">
    <property type="entry name" value="HATPase_c"/>
    <property type="match status" value="1"/>
</dbReference>
<evidence type="ECO:0000256" key="7">
    <source>
        <dbReference type="ARBA" id="ARBA00022692"/>
    </source>
</evidence>
<feature type="transmembrane region" description="Helical" evidence="13">
    <location>
        <begin position="178"/>
        <end position="195"/>
    </location>
</feature>
<dbReference type="SUPFAM" id="SSF103190">
    <property type="entry name" value="Sensory domain-like"/>
    <property type="match status" value="1"/>
</dbReference>
<evidence type="ECO:0000256" key="9">
    <source>
        <dbReference type="ARBA" id="ARBA00022989"/>
    </source>
</evidence>
<reference evidence="16 17" key="1">
    <citation type="submission" date="2020-02" db="EMBL/GenBank/DDBJ databases">
        <authorList>
            <person name="Zhang X.-Y."/>
        </authorList>
    </citation>
    <scope>NUCLEOTIDE SEQUENCE [LARGE SCALE GENOMIC DNA]</scope>
    <source>
        <strain evidence="16 17">C33</strain>
    </source>
</reference>
<dbReference type="Proteomes" id="UP000484885">
    <property type="component" value="Unassembled WGS sequence"/>
</dbReference>
<evidence type="ECO:0000259" key="14">
    <source>
        <dbReference type="PROSITE" id="PS50109"/>
    </source>
</evidence>
<keyword evidence="5" id="KW-0597">Phosphoprotein</keyword>
<feature type="domain" description="Histidine kinase" evidence="14">
    <location>
        <begin position="281"/>
        <end position="490"/>
    </location>
</feature>
<evidence type="ECO:0000313" key="16">
    <source>
        <dbReference type="EMBL" id="NDY94734.1"/>
    </source>
</evidence>